<accession>A0A371ESH7</accession>
<evidence type="ECO:0008006" key="3">
    <source>
        <dbReference type="Google" id="ProtNLM"/>
    </source>
</evidence>
<feature type="non-terminal residue" evidence="1">
    <location>
        <position position="1"/>
    </location>
</feature>
<dbReference type="OrthoDB" id="999247at2759"/>
<dbReference type="AlphaFoldDB" id="A0A371ESH7"/>
<name>A0A371ESH7_MUCPR</name>
<evidence type="ECO:0000313" key="1">
    <source>
        <dbReference type="EMBL" id="RDX69015.1"/>
    </source>
</evidence>
<proteinExistence type="predicted"/>
<evidence type="ECO:0000313" key="2">
    <source>
        <dbReference type="Proteomes" id="UP000257109"/>
    </source>
</evidence>
<dbReference type="EMBL" id="QJKJ01012303">
    <property type="protein sequence ID" value="RDX69015.1"/>
    <property type="molecule type" value="Genomic_DNA"/>
</dbReference>
<sequence length="65" mass="7734">MEACKELLWVKNFLQELDFVQDKSKHIDVRYHWIRDALDAKSLELTKGGQEESKEDVVRTIRDDN</sequence>
<reference evidence="1" key="1">
    <citation type="submission" date="2018-05" db="EMBL/GenBank/DDBJ databases">
        <title>Draft genome of Mucuna pruriens seed.</title>
        <authorList>
            <person name="Nnadi N.E."/>
            <person name="Vos R."/>
            <person name="Hasami M.H."/>
            <person name="Devisetty U.K."/>
            <person name="Aguiy J.C."/>
        </authorList>
    </citation>
    <scope>NUCLEOTIDE SEQUENCE [LARGE SCALE GENOMIC DNA]</scope>
    <source>
        <strain evidence="1">JCA_2017</strain>
    </source>
</reference>
<keyword evidence="2" id="KW-1185">Reference proteome</keyword>
<protein>
    <recommendedName>
        <fullName evidence="3">Copia protein</fullName>
    </recommendedName>
</protein>
<dbReference type="Proteomes" id="UP000257109">
    <property type="component" value="Unassembled WGS sequence"/>
</dbReference>
<comment type="caution">
    <text evidence="1">The sequence shown here is derived from an EMBL/GenBank/DDBJ whole genome shotgun (WGS) entry which is preliminary data.</text>
</comment>
<gene>
    <name evidence="1" type="ORF">CR513_51931</name>
</gene>
<organism evidence="1 2">
    <name type="scientific">Mucuna pruriens</name>
    <name type="common">Velvet bean</name>
    <name type="synonym">Dolichos pruriens</name>
    <dbReference type="NCBI Taxonomy" id="157652"/>
    <lineage>
        <taxon>Eukaryota</taxon>
        <taxon>Viridiplantae</taxon>
        <taxon>Streptophyta</taxon>
        <taxon>Embryophyta</taxon>
        <taxon>Tracheophyta</taxon>
        <taxon>Spermatophyta</taxon>
        <taxon>Magnoliopsida</taxon>
        <taxon>eudicotyledons</taxon>
        <taxon>Gunneridae</taxon>
        <taxon>Pentapetalae</taxon>
        <taxon>rosids</taxon>
        <taxon>fabids</taxon>
        <taxon>Fabales</taxon>
        <taxon>Fabaceae</taxon>
        <taxon>Papilionoideae</taxon>
        <taxon>50 kb inversion clade</taxon>
        <taxon>NPAAA clade</taxon>
        <taxon>indigoferoid/millettioid clade</taxon>
        <taxon>Phaseoleae</taxon>
        <taxon>Mucuna</taxon>
    </lineage>
</organism>